<evidence type="ECO:0000313" key="13">
    <source>
        <dbReference type="EMBL" id="QFZ17859.1"/>
    </source>
</evidence>
<dbReference type="Pfam" id="PF00512">
    <property type="entry name" value="HisKA"/>
    <property type="match status" value="1"/>
</dbReference>
<keyword evidence="14" id="KW-1185">Reference proteome</keyword>
<dbReference type="PROSITE" id="PS50109">
    <property type="entry name" value="HIS_KIN"/>
    <property type="match status" value="1"/>
</dbReference>
<keyword evidence="8 10" id="KW-1133">Transmembrane helix</keyword>
<accession>A0A5Q0GV69</accession>
<proteinExistence type="predicted"/>
<reference evidence="14" key="1">
    <citation type="journal article" date="2021" name="Curr. Microbiol.">
        <title>Complete genome of nocamycin-producing strain Saccharothrix syringae NRRL B-16468 reveals the biosynthetic potential for secondary metabolites.</title>
        <authorList>
            <person name="Mo X."/>
            <person name="Yang S."/>
        </authorList>
    </citation>
    <scope>NUCLEOTIDE SEQUENCE [LARGE SCALE GENOMIC DNA]</scope>
    <source>
        <strain evidence="14">ATCC 51364 / DSM 43886 / JCM 6844 / KCTC 9398 / NBRC 14523 / NRRL B-16468 / INA 2240</strain>
    </source>
</reference>
<dbReference type="EMBL" id="CP034550">
    <property type="protein sequence ID" value="QFZ17859.1"/>
    <property type="molecule type" value="Genomic_DNA"/>
</dbReference>
<comment type="catalytic activity">
    <reaction evidence="1">
        <text>ATP + protein L-histidine = ADP + protein N-phospho-L-histidine.</text>
        <dbReference type="EC" id="2.7.13.3"/>
    </reaction>
</comment>
<protein>
    <recommendedName>
        <fullName evidence="3">histidine kinase</fullName>
        <ecNumber evidence="3">2.7.13.3</ecNumber>
    </recommendedName>
</protein>
<dbReference type="SMART" id="SM00387">
    <property type="entry name" value="HATPase_c"/>
    <property type="match status" value="1"/>
</dbReference>
<organism evidence="13 14">
    <name type="scientific">Saccharothrix syringae</name>
    <name type="common">Nocardiopsis syringae</name>
    <dbReference type="NCBI Taxonomy" id="103733"/>
    <lineage>
        <taxon>Bacteria</taxon>
        <taxon>Bacillati</taxon>
        <taxon>Actinomycetota</taxon>
        <taxon>Actinomycetes</taxon>
        <taxon>Pseudonocardiales</taxon>
        <taxon>Pseudonocardiaceae</taxon>
        <taxon>Saccharothrix</taxon>
    </lineage>
</organism>
<feature type="transmembrane region" description="Helical" evidence="10">
    <location>
        <begin position="12"/>
        <end position="35"/>
    </location>
</feature>
<dbReference type="CDD" id="cd00082">
    <property type="entry name" value="HisKA"/>
    <property type="match status" value="1"/>
</dbReference>
<evidence type="ECO:0000256" key="3">
    <source>
        <dbReference type="ARBA" id="ARBA00012438"/>
    </source>
</evidence>
<dbReference type="GO" id="GO:0005886">
    <property type="term" value="C:plasma membrane"/>
    <property type="evidence" value="ECO:0007669"/>
    <property type="project" value="UniProtKB-SubCell"/>
</dbReference>
<dbReference type="InterPro" id="IPR003594">
    <property type="entry name" value="HATPase_dom"/>
</dbReference>
<sequence>MRAPRRTVRLRLTLLYGGLFLVCGAAVLTVTYLLVRHAVTPSADVRLFSYPGDAAPIGPPPPGEVQRVALRAEQALAEQRRDVLDQLLAQSGIALAMTVVLVLGLSWWVAGRVLRRLRTITAAAREISATNLHRRLALAGPDDELKELGDTFDELLGRLEASFEAQRRFVANASHELRTPLARQRTIGQVALEDPDATVESLRAAHERVLAAGAQQERLIEAMLTLTRGHAGIDVRHPFDLGEVVTDVVDVRGPAGVELRASVGPCPVSGHRALAERLVVNLVDNAIRHNVPGGWVEVTCGAGVLTVANTGPVVPEAEVDRLFQPFQRLGQARTGPGPGLGLGLSIVAAIATAHDARVTTTPRREGGLVVRVAFG</sequence>
<dbReference type="Pfam" id="PF00672">
    <property type="entry name" value="HAMP"/>
    <property type="match status" value="1"/>
</dbReference>
<keyword evidence="9" id="KW-0902">Two-component regulatory system</keyword>
<dbReference type="Gene3D" id="6.10.340.10">
    <property type="match status" value="1"/>
</dbReference>
<dbReference type="SMART" id="SM00304">
    <property type="entry name" value="HAMP"/>
    <property type="match status" value="1"/>
</dbReference>
<feature type="transmembrane region" description="Helical" evidence="10">
    <location>
        <begin position="87"/>
        <end position="110"/>
    </location>
</feature>
<evidence type="ECO:0000256" key="6">
    <source>
        <dbReference type="ARBA" id="ARBA00022692"/>
    </source>
</evidence>
<keyword evidence="6 10" id="KW-0812">Transmembrane</keyword>
<dbReference type="PROSITE" id="PS50885">
    <property type="entry name" value="HAMP"/>
    <property type="match status" value="1"/>
</dbReference>
<keyword evidence="4" id="KW-0597">Phosphoprotein</keyword>
<dbReference type="SUPFAM" id="SSF55874">
    <property type="entry name" value="ATPase domain of HSP90 chaperone/DNA topoisomerase II/histidine kinase"/>
    <property type="match status" value="1"/>
</dbReference>
<dbReference type="EC" id="2.7.13.3" evidence="3"/>
<evidence type="ECO:0000256" key="7">
    <source>
        <dbReference type="ARBA" id="ARBA00022777"/>
    </source>
</evidence>
<dbReference type="InterPro" id="IPR003660">
    <property type="entry name" value="HAMP_dom"/>
</dbReference>
<dbReference type="InterPro" id="IPR036097">
    <property type="entry name" value="HisK_dim/P_sf"/>
</dbReference>
<evidence type="ECO:0000256" key="9">
    <source>
        <dbReference type="ARBA" id="ARBA00023012"/>
    </source>
</evidence>
<gene>
    <name evidence="13" type="ORF">EKG83_10530</name>
</gene>
<dbReference type="GO" id="GO:0000155">
    <property type="term" value="F:phosphorelay sensor kinase activity"/>
    <property type="evidence" value="ECO:0007669"/>
    <property type="project" value="InterPro"/>
</dbReference>
<dbReference type="PANTHER" id="PTHR45436">
    <property type="entry name" value="SENSOR HISTIDINE KINASE YKOH"/>
    <property type="match status" value="1"/>
</dbReference>
<evidence type="ECO:0000259" key="11">
    <source>
        <dbReference type="PROSITE" id="PS50109"/>
    </source>
</evidence>
<dbReference type="KEGG" id="ssyi:EKG83_10530"/>
<dbReference type="CDD" id="cd06225">
    <property type="entry name" value="HAMP"/>
    <property type="match status" value="1"/>
</dbReference>
<keyword evidence="7" id="KW-0418">Kinase</keyword>
<keyword evidence="5" id="KW-0808">Transferase</keyword>
<dbReference type="InterPro" id="IPR003661">
    <property type="entry name" value="HisK_dim/P_dom"/>
</dbReference>
<evidence type="ECO:0000256" key="10">
    <source>
        <dbReference type="SAM" id="Phobius"/>
    </source>
</evidence>
<evidence type="ECO:0000256" key="1">
    <source>
        <dbReference type="ARBA" id="ARBA00000085"/>
    </source>
</evidence>
<dbReference type="OrthoDB" id="9786919at2"/>
<dbReference type="Gene3D" id="3.30.565.10">
    <property type="entry name" value="Histidine kinase-like ATPase, C-terminal domain"/>
    <property type="match status" value="1"/>
</dbReference>
<dbReference type="Proteomes" id="UP000325787">
    <property type="component" value="Chromosome"/>
</dbReference>
<dbReference type="SUPFAM" id="SSF47384">
    <property type="entry name" value="Homodimeric domain of signal transducing histidine kinase"/>
    <property type="match status" value="1"/>
</dbReference>
<dbReference type="Gene3D" id="1.10.287.130">
    <property type="match status" value="1"/>
</dbReference>
<dbReference type="Pfam" id="PF02518">
    <property type="entry name" value="HATPase_c"/>
    <property type="match status" value="1"/>
</dbReference>
<dbReference type="InterPro" id="IPR036890">
    <property type="entry name" value="HATPase_C_sf"/>
</dbReference>
<evidence type="ECO:0000259" key="12">
    <source>
        <dbReference type="PROSITE" id="PS50885"/>
    </source>
</evidence>
<dbReference type="SMART" id="SM00388">
    <property type="entry name" value="HisKA"/>
    <property type="match status" value="1"/>
</dbReference>
<evidence type="ECO:0000256" key="4">
    <source>
        <dbReference type="ARBA" id="ARBA00022553"/>
    </source>
</evidence>
<feature type="domain" description="HAMP" evidence="12">
    <location>
        <begin position="111"/>
        <end position="164"/>
    </location>
</feature>
<evidence type="ECO:0000313" key="14">
    <source>
        <dbReference type="Proteomes" id="UP000325787"/>
    </source>
</evidence>
<comment type="subcellular location">
    <subcellularLocation>
        <location evidence="2">Cell membrane</location>
    </subcellularLocation>
</comment>
<name>A0A5Q0GV69_SACSY</name>
<dbReference type="SUPFAM" id="SSF158472">
    <property type="entry name" value="HAMP domain-like"/>
    <property type="match status" value="1"/>
</dbReference>
<dbReference type="InterPro" id="IPR050428">
    <property type="entry name" value="TCS_sensor_his_kinase"/>
</dbReference>
<keyword evidence="10" id="KW-0472">Membrane</keyword>
<dbReference type="PANTHER" id="PTHR45436:SF5">
    <property type="entry name" value="SENSOR HISTIDINE KINASE TRCS"/>
    <property type="match status" value="1"/>
</dbReference>
<evidence type="ECO:0000256" key="2">
    <source>
        <dbReference type="ARBA" id="ARBA00004236"/>
    </source>
</evidence>
<feature type="domain" description="Histidine kinase" evidence="11">
    <location>
        <begin position="172"/>
        <end position="375"/>
    </location>
</feature>
<dbReference type="AlphaFoldDB" id="A0A5Q0GV69"/>
<dbReference type="RefSeq" id="WP_051766826.1">
    <property type="nucleotide sequence ID" value="NZ_CP034550.1"/>
</dbReference>
<dbReference type="InterPro" id="IPR005467">
    <property type="entry name" value="His_kinase_dom"/>
</dbReference>
<evidence type="ECO:0000256" key="8">
    <source>
        <dbReference type="ARBA" id="ARBA00022989"/>
    </source>
</evidence>
<evidence type="ECO:0000256" key="5">
    <source>
        <dbReference type="ARBA" id="ARBA00022679"/>
    </source>
</evidence>